<feature type="transmembrane region" description="Helical" evidence="1">
    <location>
        <begin position="30"/>
        <end position="47"/>
    </location>
</feature>
<protein>
    <submittedName>
        <fullName evidence="2">Uncharacterized protein</fullName>
    </submittedName>
</protein>
<dbReference type="Proteomes" id="UP000093343">
    <property type="component" value="Unassembled WGS sequence"/>
</dbReference>
<proteinExistence type="predicted"/>
<keyword evidence="1" id="KW-1133">Transmembrane helix</keyword>
<keyword evidence="1" id="KW-0472">Membrane</keyword>
<keyword evidence="1" id="KW-0812">Transmembrane</keyword>
<accession>A0ABX2XR88</accession>
<dbReference type="EMBL" id="LVEN01000010">
    <property type="protein sequence ID" value="OCB76254.1"/>
    <property type="molecule type" value="Genomic_DNA"/>
</dbReference>
<comment type="caution">
    <text evidence="2">The sequence shown here is derived from an EMBL/GenBank/DDBJ whole genome shotgun (WGS) entry which is preliminary data.</text>
</comment>
<evidence type="ECO:0000256" key="1">
    <source>
        <dbReference type="SAM" id="Phobius"/>
    </source>
</evidence>
<organism evidence="2 3">
    <name type="scientific">Flavobacterium piscis</name>
    <dbReference type="NCBI Taxonomy" id="1114874"/>
    <lineage>
        <taxon>Bacteria</taxon>
        <taxon>Pseudomonadati</taxon>
        <taxon>Bacteroidota</taxon>
        <taxon>Flavobacteriia</taxon>
        <taxon>Flavobacteriales</taxon>
        <taxon>Flavobacteriaceae</taxon>
        <taxon>Flavobacterium</taxon>
    </lineage>
</organism>
<reference evidence="3" key="1">
    <citation type="submission" date="2016-03" db="EMBL/GenBank/DDBJ databases">
        <title>Draft genome sequence of Paenibacillus glacialis DSM 22343.</title>
        <authorList>
            <person name="Shin S.-K."/>
            <person name="Yi H."/>
        </authorList>
    </citation>
    <scope>NUCLEOTIDE SEQUENCE [LARGE SCALE GENOMIC DNA]</scope>
    <source>
        <strain evidence="3">CCUG 60099</strain>
    </source>
</reference>
<gene>
    <name evidence="2" type="ORF">FLP_06055</name>
</gene>
<keyword evidence="3" id="KW-1185">Reference proteome</keyword>
<sequence>MIGVWDFFWKILRIARWHADDTDSLARKRGFIRIFFVGLFAFFVISTEGRDHTRSSTKIDDNLVILT</sequence>
<evidence type="ECO:0000313" key="3">
    <source>
        <dbReference type="Proteomes" id="UP000093343"/>
    </source>
</evidence>
<name>A0ABX2XR88_9FLAO</name>
<evidence type="ECO:0000313" key="2">
    <source>
        <dbReference type="EMBL" id="OCB76254.1"/>
    </source>
</evidence>